<sequence length="200" mass="23066">MIFYGSNSSHLKSKSTRQIPCSNCKESSKFNIEIYGKYAHLYWIPIFPIGKTGAAVCTNCNTVFEPRQMDHNLKLEYKNVKGEAKTPVKHFSALFIIGLLIAGFSFSSFLDGKNTEDYISEPQVSDVYRYKTEDNNYSTMKIASISDSIYIMDNEYYTDKKSGISEINLAKNYTKEQYGYTVEELKDLYKDQIIYQIDRD</sequence>
<feature type="transmembrane region" description="Helical" evidence="1">
    <location>
        <begin position="91"/>
        <end position="110"/>
    </location>
</feature>
<dbReference type="Pfam" id="PF17032">
    <property type="entry name" value="Zn_ribbon_15"/>
    <property type="match status" value="1"/>
</dbReference>
<reference evidence="4" key="1">
    <citation type="submission" date="2016-11" db="EMBL/GenBank/DDBJ databases">
        <authorList>
            <person name="Varghese N."/>
            <person name="Submissions S."/>
        </authorList>
    </citation>
    <scope>NUCLEOTIDE SEQUENCE [LARGE SCALE GENOMIC DNA]</scope>
    <source>
        <strain evidence="4">DSM 24786</strain>
    </source>
</reference>
<evidence type="ECO:0000256" key="1">
    <source>
        <dbReference type="SAM" id="Phobius"/>
    </source>
</evidence>
<feature type="domain" description="Zinc-ribbon 15" evidence="2">
    <location>
        <begin position="20"/>
        <end position="68"/>
    </location>
</feature>
<dbReference type="EMBL" id="FPIY01000001">
    <property type="protein sequence ID" value="SFW18953.1"/>
    <property type="molecule type" value="Genomic_DNA"/>
</dbReference>
<keyword evidence="1" id="KW-0812">Transmembrane</keyword>
<dbReference type="STRING" id="76595.SAMN05660313_00383"/>
<dbReference type="OrthoDB" id="766141at2"/>
<gene>
    <name evidence="3" type="ORF">SAMN05660313_00383</name>
</gene>
<organism evidence="3 4">
    <name type="scientific">Cellulophaga fucicola</name>
    <dbReference type="NCBI Taxonomy" id="76595"/>
    <lineage>
        <taxon>Bacteria</taxon>
        <taxon>Pseudomonadati</taxon>
        <taxon>Bacteroidota</taxon>
        <taxon>Flavobacteriia</taxon>
        <taxon>Flavobacteriales</taxon>
        <taxon>Flavobacteriaceae</taxon>
        <taxon>Cellulophaga</taxon>
    </lineage>
</organism>
<proteinExistence type="predicted"/>
<name>A0A1K1M7A8_9FLAO</name>
<keyword evidence="1" id="KW-0472">Membrane</keyword>
<keyword evidence="1" id="KW-1133">Transmembrane helix</keyword>
<accession>A0A1K1M7A8</accession>
<dbReference type="Proteomes" id="UP000183257">
    <property type="component" value="Unassembled WGS sequence"/>
</dbReference>
<dbReference type="RefSeq" id="WP_072302059.1">
    <property type="nucleotide sequence ID" value="NZ_FPIY01000001.1"/>
</dbReference>
<evidence type="ECO:0000313" key="3">
    <source>
        <dbReference type="EMBL" id="SFW18953.1"/>
    </source>
</evidence>
<dbReference type="AlphaFoldDB" id="A0A1K1M7A8"/>
<evidence type="ECO:0000259" key="2">
    <source>
        <dbReference type="Pfam" id="PF17032"/>
    </source>
</evidence>
<protein>
    <recommendedName>
        <fullName evidence="2">Zinc-ribbon 15 domain-containing protein</fullName>
    </recommendedName>
</protein>
<dbReference type="InterPro" id="IPR031493">
    <property type="entry name" value="Zinc_ribbon_15"/>
</dbReference>
<evidence type="ECO:0000313" key="4">
    <source>
        <dbReference type="Proteomes" id="UP000183257"/>
    </source>
</evidence>
<keyword evidence="4" id="KW-1185">Reference proteome</keyword>